<proteinExistence type="inferred from homology"/>
<dbReference type="Proteomes" id="UP000309061">
    <property type="component" value="Chromosome"/>
</dbReference>
<accession>A0A6B8KBN4</accession>
<evidence type="ECO:0000256" key="1">
    <source>
        <dbReference type="ARBA" id="ARBA00009981"/>
    </source>
</evidence>
<name>A0A6B8KBN4_9HYPH</name>
<sequence>MRRFTTVELDKNIGDIKAVAAREPVIITEHRKDRFVMMSIEDFERLRKAGAPQRAFGAGETPPEIAGPFLAEIDRVLDTPDDSAPRFDRIWRYHPGLSLSVASAKPARRGRGP</sequence>
<evidence type="ECO:0000313" key="2">
    <source>
        <dbReference type="EMBL" id="QGM45087.1"/>
    </source>
</evidence>
<keyword evidence="3" id="KW-1185">Reference proteome</keyword>
<protein>
    <submittedName>
        <fullName evidence="2">Type II toxin-antitoxin system prevent-host-death family antitoxin</fullName>
    </submittedName>
</protein>
<dbReference type="RefSeq" id="WP_154331575.1">
    <property type="nucleotide sequence ID" value="NZ_CP046052.1"/>
</dbReference>
<evidence type="ECO:0000313" key="3">
    <source>
        <dbReference type="Proteomes" id="UP000309061"/>
    </source>
</evidence>
<dbReference type="KEGG" id="mhey:H2LOC_004945"/>
<comment type="similarity">
    <text evidence="1">Belongs to the phD/YefM antitoxin family.</text>
</comment>
<dbReference type="OrthoDB" id="165038at2"/>
<dbReference type="InterPro" id="IPR036165">
    <property type="entry name" value="YefM-like_sf"/>
</dbReference>
<reference evidence="2 3" key="1">
    <citation type="submission" date="2019-11" db="EMBL/GenBank/DDBJ databases">
        <title>The genome sequence of Methylocystis heyeri.</title>
        <authorList>
            <person name="Oshkin I.Y."/>
            <person name="Miroshnikov K."/>
            <person name="Dedysh S.N."/>
        </authorList>
    </citation>
    <scope>NUCLEOTIDE SEQUENCE [LARGE SCALE GENOMIC DNA]</scope>
    <source>
        <strain evidence="2 3">H2</strain>
    </source>
</reference>
<dbReference type="Gene3D" id="3.40.1620.10">
    <property type="entry name" value="YefM-like domain"/>
    <property type="match status" value="1"/>
</dbReference>
<dbReference type="EMBL" id="CP046052">
    <property type="protein sequence ID" value="QGM45087.1"/>
    <property type="molecule type" value="Genomic_DNA"/>
</dbReference>
<dbReference type="NCBIfam" id="TIGR01552">
    <property type="entry name" value="phd_fam"/>
    <property type="match status" value="1"/>
</dbReference>
<dbReference type="SUPFAM" id="SSF143120">
    <property type="entry name" value="YefM-like"/>
    <property type="match status" value="1"/>
</dbReference>
<dbReference type="AlphaFoldDB" id="A0A6B8KBN4"/>
<gene>
    <name evidence="2" type="ORF">H2LOC_004945</name>
</gene>
<organism evidence="2 3">
    <name type="scientific">Methylocystis heyeri</name>
    <dbReference type="NCBI Taxonomy" id="391905"/>
    <lineage>
        <taxon>Bacteria</taxon>
        <taxon>Pseudomonadati</taxon>
        <taxon>Pseudomonadota</taxon>
        <taxon>Alphaproteobacteria</taxon>
        <taxon>Hyphomicrobiales</taxon>
        <taxon>Methylocystaceae</taxon>
        <taxon>Methylocystis</taxon>
    </lineage>
</organism>